<dbReference type="AlphaFoldDB" id="A0AAP5BJL8"/>
<dbReference type="PROSITE" id="PS51257">
    <property type="entry name" value="PROKAR_LIPOPROTEIN"/>
    <property type="match status" value="1"/>
</dbReference>
<evidence type="ECO:0000313" key="5">
    <source>
        <dbReference type="Proteomes" id="UP001242288"/>
    </source>
</evidence>
<organism evidence="3 5">
    <name type="scientific">Paraburkholderia madseniana</name>
    <dbReference type="NCBI Taxonomy" id="2599607"/>
    <lineage>
        <taxon>Bacteria</taxon>
        <taxon>Pseudomonadati</taxon>
        <taxon>Pseudomonadota</taxon>
        <taxon>Betaproteobacteria</taxon>
        <taxon>Burkholderiales</taxon>
        <taxon>Burkholderiaceae</taxon>
        <taxon>Paraburkholderia</taxon>
    </lineage>
</organism>
<accession>A0AAP5BJL8</accession>
<evidence type="ECO:0000256" key="1">
    <source>
        <dbReference type="SAM" id="SignalP"/>
    </source>
</evidence>
<evidence type="ECO:0000313" key="3">
    <source>
        <dbReference type="EMBL" id="MDQ6411747.1"/>
    </source>
</evidence>
<dbReference type="RefSeq" id="WP_266260723.1">
    <property type="nucleotide sequence ID" value="NZ_JAMXWF010000035.1"/>
</dbReference>
<gene>
    <name evidence="3" type="ORF">NIE36_31820</name>
    <name evidence="2" type="ORF">OSB80_31885</name>
</gene>
<proteinExistence type="predicted"/>
<dbReference type="EMBL" id="JAPKHW010000035">
    <property type="protein sequence ID" value="MCX4149929.1"/>
    <property type="molecule type" value="Genomic_DNA"/>
</dbReference>
<evidence type="ECO:0000313" key="2">
    <source>
        <dbReference type="EMBL" id="MCX4149929.1"/>
    </source>
</evidence>
<comment type="caution">
    <text evidence="3">The sequence shown here is derived from an EMBL/GenBank/DDBJ whole genome shotgun (WGS) entry which is preliminary data.</text>
</comment>
<feature type="chain" id="PRO_5042962585" description="Lipoprotein" evidence="1">
    <location>
        <begin position="28"/>
        <end position="121"/>
    </location>
</feature>
<dbReference type="EMBL" id="JAMXWF010000035">
    <property type="protein sequence ID" value="MDQ6411747.1"/>
    <property type="molecule type" value="Genomic_DNA"/>
</dbReference>
<sequence>MMKTGNGAGLITRVVMLSAAVFIGGCASTPPTKIGGDTYYSSKTNTAGIFGDVSAVSGKLMVEGNQFCASMDKEFELVTQTTTSNIPGVRLGGASITFRCVVHANDVHMRPDNGVTTTTTQ</sequence>
<reference evidence="3" key="1">
    <citation type="submission" date="2022-06" db="EMBL/GenBank/DDBJ databases">
        <title>PHB producers.</title>
        <authorList>
            <person name="Besaury L."/>
        </authorList>
    </citation>
    <scope>NUCLEOTIDE SEQUENCE</scope>
    <source>
        <strain evidence="3 4">SEWS6</strain>
    </source>
</reference>
<feature type="signal peptide" evidence="1">
    <location>
        <begin position="1"/>
        <end position="27"/>
    </location>
</feature>
<name>A0AAP5BJL8_9BURK</name>
<dbReference type="Proteomes" id="UP001209412">
    <property type="component" value="Unassembled WGS sequence"/>
</dbReference>
<protein>
    <recommendedName>
        <fullName evidence="6">Lipoprotein</fullName>
    </recommendedName>
</protein>
<keyword evidence="1" id="KW-0732">Signal</keyword>
<dbReference type="Proteomes" id="UP001242288">
    <property type="component" value="Unassembled WGS sequence"/>
</dbReference>
<evidence type="ECO:0008006" key="6">
    <source>
        <dbReference type="Google" id="ProtNLM"/>
    </source>
</evidence>
<evidence type="ECO:0000313" key="4">
    <source>
        <dbReference type="Proteomes" id="UP001209412"/>
    </source>
</evidence>
<keyword evidence="4" id="KW-1185">Reference proteome</keyword>